<comment type="caution">
    <text evidence="2">The sequence shown here is derived from an EMBL/GenBank/DDBJ whole genome shotgun (WGS) entry which is preliminary data.</text>
</comment>
<evidence type="ECO:0000313" key="2">
    <source>
        <dbReference type="EMBL" id="KAK2999722.1"/>
    </source>
</evidence>
<evidence type="ECO:0000313" key="3">
    <source>
        <dbReference type="Proteomes" id="UP001188597"/>
    </source>
</evidence>
<gene>
    <name evidence="2" type="ORF">RJ639_023627</name>
</gene>
<dbReference type="SUPFAM" id="SSF50630">
    <property type="entry name" value="Acid proteases"/>
    <property type="match status" value="1"/>
</dbReference>
<dbReference type="EMBL" id="JAVXUP010003190">
    <property type="protein sequence ID" value="KAK2999722.1"/>
    <property type="molecule type" value="Genomic_DNA"/>
</dbReference>
<reference evidence="2" key="1">
    <citation type="submission" date="2022-12" db="EMBL/GenBank/DDBJ databases">
        <title>Draft genome assemblies for two species of Escallonia (Escalloniales).</title>
        <authorList>
            <person name="Chanderbali A."/>
            <person name="Dervinis C."/>
            <person name="Anghel I."/>
            <person name="Soltis D."/>
            <person name="Soltis P."/>
            <person name="Zapata F."/>
        </authorList>
    </citation>
    <scope>NUCLEOTIDE SEQUENCE</scope>
    <source>
        <strain evidence="2">UCBG64.0493</strain>
        <tissue evidence="2">Leaf</tissue>
    </source>
</reference>
<dbReference type="AlphaFoldDB" id="A0AA88V176"/>
<protein>
    <submittedName>
        <fullName evidence="2">Uncharacterized protein</fullName>
    </submittedName>
</protein>
<accession>A0AA88V176</accession>
<sequence length="372" mass="42408">MAIVQRLEDFRQGERLSYPRHERAKDGGDDPRYGRYYPHKGKMIAFLSKGDSSSSNREARMGALQMVNAFVQKLKEEVAKRKKSKKRWDLLYAMVDVAGKNQEVLVDTGATHNFMSPMVTEWLGLIPTRNGSWFTTVNAEERLMKGVFKNIDFKIDGCTGKADFNIIDIDELEVGDDDVGKEGQLEWMIQLVSKDEADALKGITVLQLDKGSTLCYGKRQMGPRTYAVDMLTKTVMTDKFKHELDSSSFLLSSRWPLTQNPLGIYIFLQTFIPSLTNAEVCGKERNQILEKDYRSQPRECYIQLLKDYQASALQHPPPQTLESAANSNEASEVLDPPEPKHHTVQLFEGLFRKNWIPLSSQPNFLKVMEIPF</sequence>
<dbReference type="InterPro" id="IPR021109">
    <property type="entry name" value="Peptidase_aspartic_dom_sf"/>
</dbReference>
<dbReference type="Proteomes" id="UP001188597">
    <property type="component" value="Unassembled WGS sequence"/>
</dbReference>
<organism evidence="2 3">
    <name type="scientific">Escallonia herrerae</name>
    <dbReference type="NCBI Taxonomy" id="1293975"/>
    <lineage>
        <taxon>Eukaryota</taxon>
        <taxon>Viridiplantae</taxon>
        <taxon>Streptophyta</taxon>
        <taxon>Embryophyta</taxon>
        <taxon>Tracheophyta</taxon>
        <taxon>Spermatophyta</taxon>
        <taxon>Magnoliopsida</taxon>
        <taxon>eudicotyledons</taxon>
        <taxon>Gunneridae</taxon>
        <taxon>Pentapetalae</taxon>
        <taxon>asterids</taxon>
        <taxon>campanulids</taxon>
        <taxon>Escalloniales</taxon>
        <taxon>Escalloniaceae</taxon>
        <taxon>Escallonia</taxon>
    </lineage>
</organism>
<evidence type="ECO:0000256" key="1">
    <source>
        <dbReference type="SAM" id="MobiDB-lite"/>
    </source>
</evidence>
<dbReference type="CDD" id="cd00303">
    <property type="entry name" value="retropepsin_like"/>
    <property type="match status" value="1"/>
</dbReference>
<name>A0AA88V176_9ASTE</name>
<proteinExistence type="predicted"/>
<dbReference type="Gene3D" id="2.40.70.10">
    <property type="entry name" value="Acid Proteases"/>
    <property type="match status" value="1"/>
</dbReference>
<feature type="compositionally biased region" description="Polar residues" evidence="1">
    <location>
        <begin position="320"/>
        <end position="330"/>
    </location>
</feature>
<keyword evidence="3" id="KW-1185">Reference proteome</keyword>
<feature type="region of interest" description="Disordered" evidence="1">
    <location>
        <begin position="315"/>
        <end position="339"/>
    </location>
</feature>